<evidence type="ECO:0000259" key="1">
    <source>
        <dbReference type="Pfam" id="PF20651"/>
    </source>
</evidence>
<dbReference type="InterPro" id="IPR048359">
    <property type="entry name" value="EXOC6_Sec15_N"/>
</dbReference>
<proteinExistence type="predicted"/>
<protein>
    <recommendedName>
        <fullName evidence="1">Exocyst complex component EXOC6/Sec15 N-terminal domain-containing protein</fullName>
    </recommendedName>
</protein>
<evidence type="ECO:0000313" key="2">
    <source>
        <dbReference type="EMBL" id="KAF7682566.1"/>
    </source>
</evidence>
<name>A0ABQ7HWP3_9MICR</name>
<gene>
    <name evidence="2" type="ORF">TCON_2210</name>
</gene>
<comment type="caution">
    <text evidence="2">The sequence shown here is derived from an EMBL/GenBank/DDBJ whole genome shotgun (WGS) entry which is preliminary data.</text>
</comment>
<organism evidence="2 3">
    <name type="scientific">Astathelohania contejeani</name>
    <dbReference type="NCBI Taxonomy" id="164912"/>
    <lineage>
        <taxon>Eukaryota</taxon>
        <taxon>Fungi</taxon>
        <taxon>Fungi incertae sedis</taxon>
        <taxon>Microsporidia</taxon>
        <taxon>Astathelohaniidae</taxon>
        <taxon>Astathelohania</taxon>
    </lineage>
</organism>
<sequence length="555" mass="65702">MTFIHLRNRIPSNMQHLSGESKSLLQNIINKNEYLTTTQEIEEQLALQEELLQQQISKHYLQIIQSCAGLRTLGTQISKMTELNRNINLSINEIGLKIISRKDEICSISLIEERIDQLLKVFKKLYIIFENIVSFNKIIDDTAPQSLYQCYRLCDALTSDILYFKNYKFHNQLESLLKKYKNKFFNKLKEEVDKWCTNMSQSYLEIGKQYDQKSNSLIFGSSTKDNSTLVQIKCCCFVYEKFGMKKQMVKYINKARMGMIDRFVEKINDEKNMIDMFIGFMTIEIDLIKYDSLFNLHEYYISIIRKIIERLPIQTSKDKLLKLQKFLCSNDFEFSVVEEDLESKCYRCINDYKNNMVEGGKRFEIVELDEELNKFVNMGLELIDGLNQSSTELNEILMKCIDEILCWAFEDHEVREYERFVNRFIKNLEDELKEKNILLSYQFRIQKLIREKNVEENQKNIKKVIGDFDNIFLSYRPGPEFNKNLKDLVVNIRDNDYDNSVIDSLVDHICKKYLKIIDNENDIIGEITIVYGILKSYLGDKSKKFEEIVKSTKYN</sequence>
<dbReference type="Proteomes" id="UP001516464">
    <property type="component" value="Unassembled WGS sequence"/>
</dbReference>
<feature type="domain" description="Exocyst complex component EXOC6/Sec15 N-terminal" evidence="1">
    <location>
        <begin position="47"/>
        <end position="209"/>
    </location>
</feature>
<dbReference type="EMBL" id="SBIQ01000223">
    <property type="protein sequence ID" value="KAF7682566.1"/>
    <property type="molecule type" value="Genomic_DNA"/>
</dbReference>
<dbReference type="Pfam" id="PF20651">
    <property type="entry name" value="EXOC6_Sec15_N"/>
    <property type="match status" value="1"/>
</dbReference>
<reference evidence="2 3" key="1">
    <citation type="submission" date="2019-01" db="EMBL/GenBank/DDBJ databases">
        <title>Genomes sequencing and comparative genomics of infectious freshwater microsporidia, Cucumispora dikerogammari and Thelohania contejeani.</title>
        <authorList>
            <person name="Cormier A."/>
            <person name="Giraud I."/>
            <person name="Wattier R."/>
            <person name="Teixeira M."/>
            <person name="Grandjean F."/>
            <person name="Rigaud T."/>
            <person name="Cordaux R."/>
        </authorList>
    </citation>
    <scope>NUCLEOTIDE SEQUENCE [LARGE SCALE GENOMIC DNA]</scope>
    <source>
        <strain evidence="2">T1</strain>
        <tissue evidence="2">Spores</tissue>
    </source>
</reference>
<keyword evidence="3" id="KW-1185">Reference proteome</keyword>
<evidence type="ECO:0000313" key="3">
    <source>
        <dbReference type="Proteomes" id="UP001516464"/>
    </source>
</evidence>
<accession>A0ABQ7HWP3</accession>